<proteinExistence type="predicted"/>
<gene>
    <name evidence="1" type="ORF">BECKDK2373C_GA0170839_10837</name>
</gene>
<evidence type="ECO:0008006" key="2">
    <source>
        <dbReference type="Google" id="ProtNLM"/>
    </source>
</evidence>
<protein>
    <recommendedName>
        <fullName evidence="2">DUF4351 domain-containing protein</fullName>
    </recommendedName>
</protein>
<dbReference type="AlphaFoldDB" id="A0A450T2P2"/>
<evidence type="ECO:0000313" key="1">
    <source>
        <dbReference type="EMBL" id="VFJ60622.1"/>
    </source>
</evidence>
<organism evidence="1">
    <name type="scientific">Candidatus Kentrum sp. DK</name>
    <dbReference type="NCBI Taxonomy" id="2126562"/>
    <lineage>
        <taxon>Bacteria</taxon>
        <taxon>Pseudomonadati</taxon>
        <taxon>Pseudomonadota</taxon>
        <taxon>Gammaproteobacteria</taxon>
        <taxon>Candidatus Kentrum</taxon>
    </lineage>
</organism>
<reference evidence="1" key="1">
    <citation type="submission" date="2019-02" db="EMBL/GenBank/DDBJ databases">
        <authorList>
            <person name="Gruber-Vodicka R. H."/>
            <person name="Seah K. B. B."/>
        </authorList>
    </citation>
    <scope>NUCLEOTIDE SEQUENCE</scope>
    <source>
        <strain evidence="1">BECK_DK161</strain>
    </source>
</reference>
<dbReference type="EMBL" id="CAADEY010000083">
    <property type="protein sequence ID" value="VFJ60622.1"/>
    <property type="molecule type" value="Genomic_DNA"/>
</dbReference>
<accession>A0A450T2P2</accession>
<sequence>MALLKRLLGYQFGPLPATVEERIDKAKSEELALWERRILSAQTLDAVFDGS</sequence>
<name>A0A450T2P2_9GAMM</name>